<dbReference type="GO" id="GO:0055085">
    <property type="term" value="P:transmembrane transport"/>
    <property type="evidence" value="ECO:0007669"/>
    <property type="project" value="InterPro"/>
</dbReference>
<keyword evidence="6" id="KW-0735">Signal-anchor</keyword>
<feature type="transmembrane region" description="Helical" evidence="9">
    <location>
        <begin position="429"/>
        <end position="452"/>
    </location>
</feature>
<feature type="transmembrane region" description="Helical" evidence="9">
    <location>
        <begin position="464"/>
        <end position="486"/>
    </location>
</feature>
<dbReference type="PROSITE" id="PS50801">
    <property type="entry name" value="STAS"/>
    <property type="match status" value="1"/>
</dbReference>
<feature type="transmembrane region" description="Helical" evidence="9">
    <location>
        <begin position="132"/>
        <end position="154"/>
    </location>
</feature>
<dbReference type="InterPro" id="IPR000163">
    <property type="entry name" value="Prohibitin"/>
</dbReference>
<dbReference type="InterPro" id="IPR036513">
    <property type="entry name" value="STAS_dom_sf"/>
</dbReference>
<evidence type="ECO:0000256" key="6">
    <source>
        <dbReference type="ARBA" id="ARBA00022968"/>
    </source>
</evidence>
<dbReference type="CDD" id="cd07042">
    <property type="entry name" value="STAS_SulP_like_sulfate_transporter"/>
    <property type="match status" value="1"/>
</dbReference>
<evidence type="ECO:0000256" key="9">
    <source>
        <dbReference type="SAM" id="Phobius"/>
    </source>
</evidence>
<comment type="subunit">
    <text evidence="4">Component of a prohibitin multimeric complex in mitochondrial membranes.</text>
</comment>
<evidence type="ECO:0000256" key="3">
    <source>
        <dbReference type="ARBA" id="ARBA00009658"/>
    </source>
</evidence>
<dbReference type="PRINTS" id="PR00679">
    <property type="entry name" value="PROHIBITIN"/>
</dbReference>
<comment type="caution">
    <text evidence="11">The sequence shown here is derived from an EMBL/GenBank/DDBJ whole genome shotgun (WGS) entry which is preliminary data.</text>
</comment>
<feature type="domain" description="STAS" evidence="10">
    <location>
        <begin position="542"/>
        <end position="643"/>
    </location>
</feature>
<dbReference type="GO" id="GO:0005743">
    <property type="term" value="C:mitochondrial inner membrane"/>
    <property type="evidence" value="ECO:0007669"/>
    <property type="project" value="UniProtKB-SubCell"/>
</dbReference>
<dbReference type="Gene3D" id="3.30.479.30">
    <property type="entry name" value="Band 7 domain"/>
    <property type="match status" value="1"/>
</dbReference>
<dbReference type="FunFam" id="3.30.479.30:FF:000001">
    <property type="entry name" value="Prohibitin 2"/>
    <property type="match status" value="1"/>
</dbReference>
<feature type="transmembrane region" description="Helical" evidence="9">
    <location>
        <begin position="280"/>
        <end position="301"/>
    </location>
</feature>
<evidence type="ECO:0000256" key="2">
    <source>
        <dbReference type="ARBA" id="ARBA00004141"/>
    </source>
</evidence>
<feature type="transmembrane region" description="Helical" evidence="9">
    <location>
        <begin position="174"/>
        <end position="194"/>
    </location>
</feature>
<keyword evidence="5 9" id="KW-0812">Transmembrane</keyword>
<dbReference type="AlphaFoldDB" id="A0A9Q0HIG6"/>
<feature type="transmembrane region" description="Helical" evidence="9">
    <location>
        <begin position="200"/>
        <end position="219"/>
    </location>
</feature>
<dbReference type="SUPFAM" id="SSF52091">
    <property type="entry name" value="SpoIIaa-like"/>
    <property type="match status" value="1"/>
</dbReference>
<gene>
    <name evidence="11" type="ORF">NE237_016661</name>
</gene>
<dbReference type="InterPro" id="IPR002645">
    <property type="entry name" value="STAS_dom"/>
</dbReference>
<evidence type="ECO:0000256" key="7">
    <source>
        <dbReference type="ARBA" id="ARBA00022989"/>
    </source>
</evidence>
<keyword evidence="12" id="KW-1185">Reference proteome</keyword>
<comment type="subcellular location">
    <subcellularLocation>
        <location evidence="2">Membrane</location>
        <topology evidence="2">Multi-pass membrane protein</topology>
    </subcellularLocation>
    <subcellularLocation>
        <location evidence="1">Mitochondrion inner membrane</location>
        <topology evidence="1">Single-pass type II membrane protein</topology>
    </subcellularLocation>
</comment>
<dbReference type="OrthoDB" id="288203at2759"/>
<dbReference type="Proteomes" id="UP001141806">
    <property type="component" value="Unassembled WGS sequence"/>
</dbReference>
<dbReference type="EMBL" id="JAMYWD010000007">
    <property type="protein sequence ID" value="KAJ4964812.1"/>
    <property type="molecule type" value="Genomic_DNA"/>
</dbReference>
<organism evidence="11 12">
    <name type="scientific">Protea cynaroides</name>
    <dbReference type="NCBI Taxonomy" id="273540"/>
    <lineage>
        <taxon>Eukaryota</taxon>
        <taxon>Viridiplantae</taxon>
        <taxon>Streptophyta</taxon>
        <taxon>Embryophyta</taxon>
        <taxon>Tracheophyta</taxon>
        <taxon>Spermatophyta</taxon>
        <taxon>Magnoliopsida</taxon>
        <taxon>Proteales</taxon>
        <taxon>Proteaceae</taxon>
        <taxon>Protea</taxon>
    </lineage>
</organism>
<evidence type="ECO:0000256" key="4">
    <source>
        <dbReference type="ARBA" id="ARBA00011786"/>
    </source>
</evidence>
<dbReference type="Gene3D" id="3.30.750.24">
    <property type="entry name" value="STAS domain"/>
    <property type="match status" value="1"/>
</dbReference>
<dbReference type="InterPro" id="IPR036013">
    <property type="entry name" value="Band_7/SPFH_dom_sf"/>
</dbReference>
<dbReference type="InterPro" id="IPR001107">
    <property type="entry name" value="Band_7"/>
</dbReference>
<feature type="transmembrane region" description="Helical" evidence="9">
    <location>
        <begin position="399"/>
        <end position="423"/>
    </location>
</feature>
<sequence>MANEASNVEEQSNNENTSRAERAQWVLNAPDPPSLWHEFVGSIKDTIFIDHGSKFSSLSKQKQIWRFAISVLQALFPVLDWGRNYKLSKFKSDLMAGLTLASLCIPQGIGYANLAKLDPQYGLYTSVVPPMIYGLMGSSREIAIGPVAVVSLLLSSMIQKIVDPVSDPVGYRKLVFTATFFAGTFQAVFGFFRLGFLVDFLSHAAIVGFMGGAAIVISLQQMKGLLGISHFTDKTDVISVTETVWKSIHPPWNPLNFIIGCSFLIFLLMIRFLGRRNRKFFWLPAIAPLISVILSTLIVYLTRADKHGVKIIKHINRGLNPSSAGQIQLNGPLVGEAAKIGLVSAIIALTEAMAVGRSFASIRGYHLDGNKEMVAMGMMNIAGSLTSCYVATGSFSRTAVNFSAGCQTVVSNIVMAMTVLISLELLTRLLYFTPTAILASVILSALPGLIDIKEAYRLWKVDKLDFLACIGAFFGVLFASVEIGLITTVTISFVKILLHAIIPGTEVLGRLPGSDIFCSITQYPVAVKIPGILSVRIHSNFLCFANSNFIRKSIMRLVTDEEREKESRGGIQVVILDLSEVTNIDTSGIQVLEEVHRKLVFQSIELALANPCWQVMHKLKLAQFVEKIEGRIFLTMGEAVDGTSCGVSEASPKLVFQSQSRTSSSSNRRSSASRKMNFKNVKVPKVPGGGAASALLKLGTIGGLGLYAALNSLYNVEGGHRAIVFNRLVGVKDKVYPEGTHLMIPWFDRPVIYDVRARPHLVESTSGSRDLQMVKIGLRVLTRPMADELPTIYRTLGENYNERVLPSIIHETLKAVVAQYNASQLITQREAVSREIRKVLTERAANFNIALDDVSITTLTFGREFTAAIEAKQVAAQEAERAKFVVEKAEQDKRSAVIRAQGEAKSAQLIGQAIANNPAFITLRKIEAAREIAQTISNSANRVFLNSDDLLLNLQDF</sequence>
<dbReference type="InterPro" id="IPR011547">
    <property type="entry name" value="SLC26A/SulP_dom"/>
</dbReference>
<feature type="transmembrane region" description="Helical" evidence="9">
    <location>
        <begin position="374"/>
        <end position="392"/>
    </location>
</feature>
<reference evidence="11" key="1">
    <citation type="journal article" date="2023" name="Plant J.">
        <title>The genome of the king protea, Protea cynaroides.</title>
        <authorList>
            <person name="Chang J."/>
            <person name="Duong T.A."/>
            <person name="Schoeman C."/>
            <person name="Ma X."/>
            <person name="Roodt D."/>
            <person name="Barker N."/>
            <person name="Li Z."/>
            <person name="Van de Peer Y."/>
            <person name="Mizrachi E."/>
        </authorList>
    </citation>
    <scope>NUCLEOTIDE SEQUENCE</scope>
    <source>
        <tissue evidence="11">Young leaves</tissue>
    </source>
</reference>
<accession>A0A9Q0HIG6</accession>
<dbReference type="NCBIfam" id="TIGR00815">
    <property type="entry name" value="sulP"/>
    <property type="match status" value="1"/>
</dbReference>
<dbReference type="SUPFAM" id="SSF117892">
    <property type="entry name" value="Band 7/SPFH domain"/>
    <property type="match status" value="1"/>
</dbReference>
<evidence type="ECO:0000259" key="10">
    <source>
        <dbReference type="PROSITE" id="PS50801"/>
    </source>
</evidence>
<name>A0A9Q0HIG6_9MAGN</name>
<protein>
    <recommendedName>
        <fullName evidence="10">STAS domain-containing protein</fullName>
    </recommendedName>
</protein>
<keyword evidence="7 9" id="KW-1133">Transmembrane helix</keyword>
<dbReference type="InterPro" id="IPR001902">
    <property type="entry name" value="SLC26A/SulP_fam"/>
</dbReference>
<evidence type="ECO:0000313" key="11">
    <source>
        <dbReference type="EMBL" id="KAJ4964812.1"/>
    </source>
</evidence>
<evidence type="ECO:0000256" key="1">
    <source>
        <dbReference type="ARBA" id="ARBA00004140"/>
    </source>
</evidence>
<dbReference type="Pfam" id="PF00916">
    <property type="entry name" value="Sulfate_transp"/>
    <property type="match status" value="1"/>
</dbReference>
<dbReference type="SMART" id="SM00244">
    <property type="entry name" value="PHB"/>
    <property type="match status" value="1"/>
</dbReference>
<evidence type="ECO:0000256" key="5">
    <source>
        <dbReference type="ARBA" id="ARBA00022692"/>
    </source>
</evidence>
<dbReference type="Pfam" id="PF01145">
    <property type="entry name" value="Band_7"/>
    <property type="match status" value="1"/>
</dbReference>
<proteinExistence type="inferred from homology"/>
<dbReference type="CDD" id="cd03401">
    <property type="entry name" value="SPFH_prohibitin"/>
    <property type="match status" value="1"/>
</dbReference>
<evidence type="ECO:0000256" key="8">
    <source>
        <dbReference type="ARBA" id="ARBA00023136"/>
    </source>
</evidence>
<keyword evidence="8 9" id="KW-0472">Membrane</keyword>
<evidence type="ECO:0000313" key="12">
    <source>
        <dbReference type="Proteomes" id="UP001141806"/>
    </source>
</evidence>
<feature type="transmembrane region" description="Helical" evidence="9">
    <location>
        <begin position="255"/>
        <end position="274"/>
    </location>
</feature>
<dbReference type="Pfam" id="PF01740">
    <property type="entry name" value="STAS"/>
    <property type="match status" value="1"/>
</dbReference>
<dbReference type="PANTHER" id="PTHR11814">
    <property type="entry name" value="SULFATE TRANSPORTER"/>
    <property type="match status" value="1"/>
</dbReference>
<comment type="similarity">
    <text evidence="3">Belongs to the prohibitin family.</text>
</comment>